<dbReference type="AlphaFoldDB" id="A0A3Q7H8B5"/>
<dbReference type="OMA" id="NEYWASP"/>
<reference evidence="2" key="2">
    <citation type="submission" date="2019-01" db="UniProtKB">
        <authorList>
            <consortium name="EnsemblPlants"/>
        </authorList>
    </citation>
    <scope>IDENTIFICATION</scope>
    <source>
        <strain evidence="2">cv. Heinz 1706</strain>
    </source>
</reference>
<dbReference type="PaxDb" id="4081-Solyc07g015810.1.1"/>
<dbReference type="EnsemblPlants" id="Solyc07g015810.2.1">
    <property type="protein sequence ID" value="Solyc07g015810.2.1"/>
    <property type="gene ID" value="Solyc07g015810.2"/>
</dbReference>
<feature type="compositionally biased region" description="Basic and acidic residues" evidence="1">
    <location>
        <begin position="33"/>
        <end position="45"/>
    </location>
</feature>
<feature type="region of interest" description="Disordered" evidence="1">
    <location>
        <begin position="33"/>
        <end position="134"/>
    </location>
</feature>
<feature type="region of interest" description="Disordered" evidence="1">
    <location>
        <begin position="253"/>
        <end position="272"/>
    </location>
</feature>
<dbReference type="Gramene" id="Solyc07g015810.2.1">
    <property type="protein sequence ID" value="Solyc07g015810.2.1"/>
    <property type="gene ID" value="Solyc07g015810.2"/>
</dbReference>
<name>A0A3Q7H8B5_SOLLC</name>
<dbReference type="InParanoid" id="A0A3Q7H8B5"/>
<feature type="compositionally biased region" description="Polar residues" evidence="1">
    <location>
        <begin position="257"/>
        <end position="272"/>
    </location>
</feature>
<reference evidence="2" key="1">
    <citation type="journal article" date="2012" name="Nature">
        <title>The tomato genome sequence provides insights into fleshy fruit evolution.</title>
        <authorList>
            <consortium name="Tomato Genome Consortium"/>
        </authorList>
    </citation>
    <scope>NUCLEOTIDE SEQUENCE [LARGE SCALE GENOMIC DNA]</scope>
    <source>
        <strain evidence="2">cv. Heinz 1706</strain>
    </source>
</reference>
<keyword evidence="3" id="KW-1185">Reference proteome</keyword>
<dbReference type="Proteomes" id="UP000004994">
    <property type="component" value="Chromosome 7"/>
</dbReference>
<accession>A0A3Q7H8B5</accession>
<sequence>MGENLMPNKKFVEDTNTKNKNDLYDFVEKTVLDKEQPEDIKEEASKPGATLDNMDNSPGIGASARYKHVHESTSKPPKEDVRTSIQQNDIVQSPSQAKRQKMAIGGNIRPQATRPHTKASAHRQNPPNVGKHDELQRLSINPDGLGFYPSIQLVKAMVQSMCSCYDEPWRYWKDVPLHIRERMFADFKMKCTWSVEHENKIREIFFRNCSRRLSDLLWHARKHDQRPSWISEDIWKTLNEHWTSQKFKKNTVKKEAQTSVLPRSLQSSDKEE</sequence>
<feature type="compositionally biased region" description="Basic and acidic residues" evidence="1">
    <location>
        <begin position="69"/>
        <end position="82"/>
    </location>
</feature>
<evidence type="ECO:0000313" key="2">
    <source>
        <dbReference type="EnsemblPlants" id="Solyc07g015810.2.1"/>
    </source>
</evidence>
<feature type="compositionally biased region" description="Polar residues" evidence="1">
    <location>
        <begin position="83"/>
        <end position="97"/>
    </location>
</feature>
<protein>
    <submittedName>
        <fullName evidence="2">Uncharacterized protein</fullName>
    </submittedName>
</protein>
<evidence type="ECO:0000313" key="3">
    <source>
        <dbReference type="Proteomes" id="UP000004994"/>
    </source>
</evidence>
<evidence type="ECO:0000256" key="1">
    <source>
        <dbReference type="SAM" id="MobiDB-lite"/>
    </source>
</evidence>
<proteinExistence type="predicted"/>
<organism evidence="2">
    <name type="scientific">Solanum lycopersicum</name>
    <name type="common">Tomato</name>
    <name type="synonym">Lycopersicon esculentum</name>
    <dbReference type="NCBI Taxonomy" id="4081"/>
    <lineage>
        <taxon>Eukaryota</taxon>
        <taxon>Viridiplantae</taxon>
        <taxon>Streptophyta</taxon>
        <taxon>Embryophyta</taxon>
        <taxon>Tracheophyta</taxon>
        <taxon>Spermatophyta</taxon>
        <taxon>Magnoliopsida</taxon>
        <taxon>eudicotyledons</taxon>
        <taxon>Gunneridae</taxon>
        <taxon>Pentapetalae</taxon>
        <taxon>asterids</taxon>
        <taxon>lamiids</taxon>
        <taxon>Solanales</taxon>
        <taxon>Solanaceae</taxon>
        <taxon>Solanoideae</taxon>
        <taxon>Solaneae</taxon>
        <taxon>Solanum</taxon>
        <taxon>Solanum subgen. Lycopersicon</taxon>
    </lineage>
</organism>